<organism evidence="2 3">
    <name type="scientific">Xenoophorus captivus</name>
    <dbReference type="NCBI Taxonomy" id="1517983"/>
    <lineage>
        <taxon>Eukaryota</taxon>
        <taxon>Metazoa</taxon>
        <taxon>Chordata</taxon>
        <taxon>Craniata</taxon>
        <taxon>Vertebrata</taxon>
        <taxon>Euteleostomi</taxon>
        <taxon>Actinopterygii</taxon>
        <taxon>Neopterygii</taxon>
        <taxon>Teleostei</taxon>
        <taxon>Neoteleostei</taxon>
        <taxon>Acanthomorphata</taxon>
        <taxon>Ovalentaria</taxon>
        <taxon>Atherinomorphae</taxon>
        <taxon>Cyprinodontiformes</taxon>
        <taxon>Goodeidae</taxon>
        <taxon>Xenoophorus</taxon>
    </lineage>
</organism>
<evidence type="ECO:0000313" key="2">
    <source>
        <dbReference type="EMBL" id="MEQ2210957.1"/>
    </source>
</evidence>
<feature type="chain" id="PRO_5047457703" description="Secreted protein" evidence="1">
    <location>
        <begin position="19"/>
        <end position="102"/>
    </location>
</feature>
<keyword evidence="3" id="KW-1185">Reference proteome</keyword>
<dbReference type="Proteomes" id="UP001434883">
    <property type="component" value="Unassembled WGS sequence"/>
</dbReference>
<name>A0ABV0RTG6_9TELE</name>
<proteinExistence type="predicted"/>
<evidence type="ECO:0008006" key="4">
    <source>
        <dbReference type="Google" id="ProtNLM"/>
    </source>
</evidence>
<keyword evidence="1" id="KW-0732">Signal</keyword>
<feature type="signal peptide" evidence="1">
    <location>
        <begin position="1"/>
        <end position="18"/>
    </location>
</feature>
<protein>
    <recommendedName>
        <fullName evidence="4">Secreted protein</fullName>
    </recommendedName>
</protein>
<reference evidence="2 3" key="1">
    <citation type="submission" date="2021-06" db="EMBL/GenBank/DDBJ databases">
        <authorList>
            <person name="Palmer J.M."/>
        </authorList>
    </citation>
    <scope>NUCLEOTIDE SEQUENCE [LARGE SCALE GENOMIC DNA]</scope>
    <source>
        <strain evidence="2 3">XC_2019</strain>
        <tissue evidence="2">Muscle</tissue>
    </source>
</reference>
<accession>A0ABV0RTG6</accession>
<evidence type="ECO:0000313" key="3">
    <source>
        <dbReference type="Proteomes" id="UP001434883"/>
    </source>
</evidence>
<gene>
    <name evidence="2" type="ORF">XENOCAPTIV_022966</name>
</gene>
<dbReference type="EMBL" id="JAHRIN010055591">
    <property type="protein sequence ID" value="MEQ2210957.1"/>
    <property type="molecule type" value="Genomic_DNA"/>
</dbReference>
<comment type="caution">
    <text evidence="2">The sequence shown here is derived from an EMBL/GenBank/DDBJ whole genome shotgun (WGS) entry which is preliminary data.</text>
</comment>
<sequence>MNLQTLSIVLLVISYAQAFQYIKLVQYVDDHQEEYVEVHIFLPVIAHNPRAVCLLLAVAKCPLTLNLTSKQGCASTILHNDCRSYRFNLFELCLIKSACEFI</sequence>
<evidence type="ECO:0000256" key="1">
    <source>
        <dbReference type="SAM" id="SignalP"/>
    </source>
</evidence>